<dbReference type="InterPro" id="IPR036366">
    <property type="entry name" value="PGBDSf"/>
</dbReference>
<feature type="compositionally biased region" description="Pro residues" evidence="1">
    <location>
        <begin position="90"/>
        <end position="101"/>
    </location>
</feature>
<dbReference type="Gene3D" id="1.10.101.10">
    <property type="entry name" value="PGBD-like superfamily/PGBD"/>
    <property type="match status" value="1"/>
</dbReference>
<dbReference type="EMBL" id="JACHJJ010000010">
    <property type="protein sequence ID" value="MBB5964085.1"/>
    <property type="molecule type" value="Genomic_DNA"/>
</dbReference>
<dbReference type="Gene3D" id="3.40.80.10">
    <property type="entry name" value="Peptidoglycan recognition protein-like"/>
    <property type="match status" value="1"/>
</dbReference>
<evidence type="ECO:0000256" key="1">
    <source>
        <dbReference type="SAM" id="MobiDB-lite"/>
    </source>
</evidence>
<keyword evidence="4" id="KW-1185">Reference proteome</keyword>
<dbReference type="SUPFAM" id="SSF47090">
    <property type="entry name" value="PGBD-like"/>
    <property type="match status" value="1"/>
</dbReference>
<dbReference type="AlphaFoldDB" id="A0A841D7F2"/>
<name>A0A841D7F2_PLAVE</name>
<dbReference type="Pfam" id="PF01471">
    <property type="entry name" value="PG_binding_1"/>
    <property type="match status" value="1"/>
</dbReference>
<organism evidence="3 4">
    <name type="scientific">Planomonospora venezuelensis</name>
    <dbReference type="NCBI Taxonomy" id="1999"/>
    <lineage>
        <taxon>Bacteria</taxon>
        <taxon>Bacillati</taxon>
        <taxon>Actinomycetota</taxon>
        <taxon>Actinomycetes</taxon>
        <taxon>Streptosporangiales</taxon>
        <taxon>Streptosporangiaceae</taxon>
        <taxon>Planomonospora</taxon>
    </lineage>
</organism>
<dbReference type="Proteomes" id="UP000562352">
    <property type="component" value="Unassembled WGS sequence"/>
</dbReference>
<evidence type="ECO:0000259" key="2">
    <source>
        <dbReference type="Pfam" id="PF01471"/>
    </source>
</evidence>
<comment type="caution">
    <text evidence="3">The sequence shown here is derived from an EMBL/GenBank/DDBJ whole genome shotgun (WGS) entry which is preliminary data.</text>
</comment>
<sequence length="175" mass="19022">MFEGRGPKRLPAANGAGLNGGHYAVLALVGSSGLVQPTDEILNAVLDAVEYLRARGGAGREIKGHRDGYATSCPGDRLYAWVRRGAPRPGGAPDPPDPHPSFPGRTLKYPPVMVGEDVRTWQRQMSERGWDIDVDGLYGERSREVCRGFQQEKDLAVTGAVNRATWNAAWQEPVT</sequence>
<feature type="domain" description="Peptidoglycan binding-like" evidence="2">
    <location>
        <begin position="115"/>
        <end position="168"/>
    </location>
</feature>
<feature type="region of interest" description="Disordered" evidence="1">
    <location>
        <begin position="84"/>
        <end position="109"/>
    </location>
</feature>
<dbReference type="InterPro" id="IPR036365">
    <property type="entry name" value="PGBD-like_sf"/>
</dbReference>
<dbReference type="GO" id="GO:0008745">
    <property type="term" value="F:N-acetylmuramoyl-L-alanine amidase activity"/>
    <property type="evidence" value="ECO:0007669"/>
    <property type="project" value="InterPro"/>
</dbReference>
<reference evidence="3 4" key="1">
    <citation type="submission" date="2020-08" db="EMBL/GenBank/DDBJ databases">
        <title>Genomic Encyclopedia of Type Strains, Phase III (KMG-III): the genomes of soil and plant-associated and newly described type strains.</title>
        <authorList>
            <person name="Whitman W."/>
        </authorList>
    </citation>
    <scope>NUCLEOTIDE SEQUENCE [LARGE SCALE GENOMIC DNA]</scope>
    <source>
        <strain evidence="3 4">CECT 3303</strain>
    </source>
</reference>
<dbReference type="GO" id="GO:0009253">
    <property type="term" value="P:peptidoglycan catabolic process"/>
    <property type="evidence" value="ECO:0007669"/>
    <property type="project" value="InterPro"/>
</dbReference>
<evidence type="ECO:0000313" key="3">
    <source>
        <dbReference type="EMBL" id="MBB5964085.1"/>
    </source>
</evidence>
<proteinExistence type="predicted"/>
<dbReference type="RefSeq" id="WP_338047778.1">
    <property type="nucleotide sequence ID" value="NZ_BAAAWZ010000001.1"/>
</dbReference>
<evidence type="ECO:0000313" key="4">
    <source>
        <dbReference type="Proteomes" id="UP000562352"/>
    </source>
</evidence>
<dbReference type="InterPro" id="IPR036505">
    <property type="entry name" value="Amidase/PGRP_sf"/>
</dbReference>
<protein>
    <recommendedName>
        <fullName evidence="2">Peptidoglycan binding-like domain-containing protein</fullName>
    </recommendedName>
</protein>
<gene>
    <name evidence="3" type="ORF">FHS22_003368</name>
</gene>
<dbReference type="SUPFAM" id="SSF55846">
    <property type="entry name" value="N-acetylmuramoyl-L-alanine amidase-like"/>
    <property type="match status" value="1"/>
</dbReference>
<dbReference type="InterPro" id="IPR002477">
    <property type="entry name" value="Peptidoglycan-bd-like"/>
</dbReference>
<accession>A0A841D7F2</accession>